<evidence type="ECO:0000256" key="4">
    <source>
        <dbReference type="ARBA" id="ARBA00023136"/>
    </source>
</evidence>
<feature type="transmembrane region" description="Helical" evidence="5">
    <location>
        <begin position="12"/>
        <end position="36"/>
    </location>
</feature>
<dbReference type="EMBL" id="CP047588">
    <property type="protein sequence ID" value="QIE01842.1"/>
    <property type="molecule type" value="Genomic_DNA"/>
</dbReference>
<proteinExistence type="predicted"/>
<organism evidence="6 7">
    <name type="scientific">Buchnera aphidicola subsp. Uroleucon sonchi</name>
    <dbReference type="NCBI Taxonomy" id="118118"/>
    <lineage>
        <taxon>Bacteria</taxon>
        <taxon>Pseudomonadati</taxon>
        <taxon>Pseudomonadota</taxon>
        <taxon>Gammaproteobacteria</taxon>
        <taxon>Enterobacterales</taxon>
        <taxon>Erwiniaceae</taxon>
        <taxon>Buchnera</taxon>
    </lineage>
</organism>
<sequence>MNICQRFLFKSLMFFSIFFVAFILLLETNLGFKWFFNLSNHFFIKLKVEKISGNWRDFLLKNIEYDRLNYSMKANSVHIKLDAKSLFNMLIVFKDIQINHLVVLSKHNISNDFSKKKIFHNIIKKNIFIKYPLIFQKIHIDNLLFQSSRFNILFLNILTSIKFMNNDVIFSPSYIDNINVKTPNFQSSRIIFKQHHVTQKFNTIKELKYLKKIYRFLKYYSKTSPIHIPLNIDLKYVKCKKIQIINNKNIGLLQLKLQAKIKNDILSIKTANIKSDIFQIKSFGKIIFHNNSSISSIINNKIIIPKISNKNINILFKSYLNKSFIFTLKSKNLYKLNMHGSIFFNNVNEPFNLKLDIQNLFWPIKKKYFLKFMNLHACVKGQINHYFISFQNIFALKGLPSILLNLKGQGSLENIFLKKVQLFPVDIHNNNNTNIKSIINRQKYNKNILELIGKMNILAKIHNNIKHLYIPNIDLNLAFMQKKLDILGSLYYQNNNLLRIPKINLFIGKNQLFFKGCIGHTYNIDSSIYASNLNYFIPSLTGQIKAKAKLYGNYIFSILTGKFFASNLHVDNLNIKDVKISTNINMQDITSGKIFLYAKKINFYNTYINYLHIKINLHDKNQNCDFLLKSKNFYMHFIIHGKFNKEEKIWHGLLKTMNIKTLFGEYHLRKKFSVNYNINYFIDYIYKKNIQRINILSFIKYNKKLFFCNIFSKPLIKFKSNLFIKGYLKSFLGDKISNGKIFLIGSNIQAEKNQNNKTFLEKIDFLKISVNLFENNLKAKWIVKKINASLKNGMIFGYFNILNFYKNKNINGKCYIINFPISLLNFIISNNNTINGIFNSKIKFFGTIYQPKILADIDVKDIYIRTNNTLKYLSILFPHFLKKIKFIKIYQEILIKKGKILFKLHPLFKNSHSNLSWYLSVNSDQIFIFIFPKIPIKFSTHLNLYYLLTRYNLTGFIKLPFLYFKINEKNLVF</sequence>
<dbReference type="AlphaFoldDB" id="A0A6C1FEX2"/>
<evidence type="ECO:0000256" key="2">
    <source>
        <dbReference type="ARBA" id="ARBA00022692"/>
    </source>
</evidence>
<dbReference type="RefSeq" id="WP_163118942.1">
    <property type="nucleotide sequence ID" value="NZ_CP047588.1"/>
</dbReference>
<evidence type="ECO:0000256" key="1">
    <source>
        <dbReference type="ARBA" id="ARBA00004167"/>
    </source>
</evidence>
<keyword evidence="3 5" id="KW-1133">Transmembrane helix</keyword>
<protein>
    <submittedName>
        <fullName evidence="6">Translocation/assembly module TamB</fullName>
    </submittedName>
</protein>
<comment type="subcellular location">
    <subcellularLocation>
        <location evidence="1">Membrane</location>
        <topology evidence="1">Single-pass membrane protein</topology>
    </subcellularLocation>
</comment>
<dbReference type="Proteomes" id="UP000502958">
    <property type="component" value="Chromosome"/>
</dbReference>
<evidence type="ECO:0000256" key="5">
    <source>
        <dbReference type="SAM" id="Phobius"/>
    </source>
</evidence>
<keyword evidence="2 5" id="KW-0812">Transmembrane</keyword>
<evidence type="ECO:0000313" key="7">
    <source>
        <dbReference type="Proteomes" id="UP000502958"/>
    </source>
</evidence>
<dbReference type="GO" id="GO:0016020">
    <property type="term" value="C:membrane"/>
    <property type="evidence" value="ECO:0007669"/>
    <property type="project" value="UniProtKB-SubCell"/>
</dbReference>
<evidence type="ECO:0000256" key="3">
    <source>
        <dbReference type="ARBA" id="ARBA00022989"/>
    </source>
</evidence>
<dbReference type="PANTHER" id="PTHR36985:SF1">
    <property type="entry name" value="TRANSLOCATION AND ASSEMBLY MODULE SUBUNIT TAMB"/>
    <property type="match status" value="1"/>
</dbReference>
<accession>A0A6C1FEX2</accession>
<name>A0A6C1FEX2_BUCUN</name>
<keyword evidence="4 5" id="KW-0472">Membrane</keyword>
<reference evidence="6 7" key="1">
    <citation type="submission" date="2020-01" db="EMBL/GenBank/DDBJ databases">
        <title>Complete genome of Buchnera aphidicola isolated from Chaitophorus populeti.</title>
        <authorList>
            <person name="Park J."/>
            <person name="Xi H."/>
        </authorList>
    </citation>
    <scope>NUCLEOTIDE SEQUENCE [LARGE SCALE GENOMIC DNA]</scope>
    <source>
        <strain evidence="6 7">UsonBac</strain>
    </source>
</reference>
<gene>
    <name evidence="6" type="ORF">GUU85_00410</name>
</gene>
<dbReference type="PANTHER" id="PTHR36985">
    <property type="entry name" value="TRANSLOCATION AND ASSEMBLY MODULE SUBUNIT TAMB"/>
    <property type="match status" value="1"/>
</dbReference>
<evidence type="ECO:0000313" key="6">
    <source>
        <dbReference type="EMBL" id="QIE01842.1"/>
    </source>
</evidence>